<dbReference type="InterPro" id="IPR046373">
    <property type="entry name" value="Acyl-CoA_Oxase/DH_mid-dom_sf"/>
</dbReference>
<feature type="domain" description="Acyl-CoA dehydrogenase/oxidase N-terminal" evidence="3">
    <location>
        <begin position="35"/>
        <end position="122"/>
    </location>
</feature>
<dbReference type="Pfam" id="PF02771">
    <property type="entry name" value="Acyl-CoA_dh_N"/>
    <property type="match status" value="1"/>
</dbReference>
<dbReference type="PIRSF" id="PIRSF016578">
    <property type="entry name" value="HsaA"/>
    <property type="match status" value="1"/>
</dbReference>
<name>A0ABV5T630_9ACTN</name>
<comment type="caution">
    <text evidence="5">The sequence shown here is derived from an EMBL/GenBank/DDBJ whole genome shotgun (WGS) entry which is preliminary data.</text>
</comment>
<organism evidence="5 6">
    <name type="scientific">Streptosporangium vulgare</name>
    <dbReference type="NCBI Taxonomy" id="46190"/>
    <lineage>
        <taxon>Bacteria</taxon>
        <taxon>Bacillati</taxon>
        <taxon>Actinomycetota</taxon>
        <taxon>Actinomycetes</taxon>
        <taxon>Streptosporangiales</taxon>
        <taxon>Streptosporangiaceae</taxon>
        <taxon>Streptosporangium</taxon>
    </lineage>
</organism>
<dbReference type="Proteomes" id="UP001589610">
    <property type="component" value="Unassembled WGS sequence"/>
</dbReference>
<dbReference type="InterPro" id="IPR013786">
    <property type="entry name" value="AcylCoA_DH/ox_N"/>
</dbReference>
<proteinExistence type="predicted"/>
<reference evidence="5 6" key="1">
    <citation type="submission" date="2024-09" db="EMBL/GenBank/DDBJ databases">
        <authorList>
            <person name="Sun Q."/>
            <person name="Mori K."/>
        </authorList>
    </citation>
    <scope>NUCLEOTIDE SEQUENCE [LARGE SCALE GENOMIC DNA]</scope>
    <source>
        <strain evidence="5 6">JCM 3028</strain>
    </source>
</reference>
<dbReference type="SUPFAM" id="SSF56645">
    <property type="entry name" value="Acyl-CoA dehydrogenase NM domain-like"/>
    <property type="match status" value="1"/>
</dbReference>
<dbReference type="InterPro" id="IPR036250">
    <property type="entry name" value="AcylCo_DH-like_C"/>
</dbReference>
<keyword evidence="1" id="KW-0560">Oxidoreductase</keyword>
<evidence type="ECO:0000313" key="5">
    <source>
        <dbReference type="EMBL" id="MFB9674527.1"/>
    </source>
</evidence>
<dbReference type="PANTHER" id="PTHR43884">
    <property type="entry name" value="ACYL-COA DEHYDROGENASE"/>
    <property type="match status" value="1"/>
</dbReference>
<evidence type="ECO:0000259" key="3">
    <source>
        <dbReference type="Pfam" id="PF02771"/>
    </source>
</evidence>
<feature type="domain" description="Acyl-CoA dehydrogenase C-terminal" evidence="4">
    <location>
        <begin position="250"/>
        <end position="382"/>
    </location>
</feature>
<dbReference type="InterPro" id="IPR013107">
    <property type="entry name" value="Acyl-CoA_DH_C"/>
</dbReference>
<gene>
    <name evidence="5" type="ORF">ACFFRH_03415</name>
</gene>
<feature type="region of interest" description="Disordered" evidence="2">
    <location>
        <begin position="1"/>
        <end position="25"/>
    </location>
</feature>
<dbReference type="Gene3D" id="1.10.540.10">
    <property type="entry name" value="Acyl-CoA dehydrogenase/oxidase, N-terminal domain"/>
    <property type="match status" value="1"/>
</dbReference>
<dbReference type="SUPFAM" id="SSF47203">
    <property type="entry name" value="Acyl-CoA dehydrogenase C-terminal domain-like"/>
    <property type="match status" value="1"/>
</dbReference>
<dbReference type="InterPro" id="IPR037069">
    <property type="entry name" value="AcylCoA_DH/ox_N_sf"/>
</dbReference>
<evidence type="ECO:0000256" key="1">
    <source>
        <dbReference type="ARBA" id="ARBA00023002"/>
    </source>
</evidence>
<sequence length="407" mass="45085">MTITTPAPSGAIPLPDWSARPDTPTGWVDRAREVADVLSVGAAERDRANQTPHEEIQVLKESGLVPIFGPVEHGGAGQEWPTAYRVVRAVASADGSIGQLLGDHYTWCWLPRWLGTEEQIRRLEIEATRGNWFFGCALNPRDADVVATDEGDHLVFNGSKHFCTGVKVSDHTVLEGVLNGEDHVLAVVPTDQPGIIHHNNWDNMGQRLTESGGITIRDVRVPWEDALGYRGKVFEPRTYATTNVPTGQLLFCNIWLGVAGGALRAAIEYTQTGRGWGGYERTVDEPRVQDTIGDLTAKLWAAEALADQVAEEGMALHRDPDSVTPRIRGEYKVRTAAVKARADEVALEVTSRIFEVTGARSTANRFGFDRFWRNVRTHTLHHPVAYQRREVGLYRLLDEVPEPGRYS</sequence>
<evidence type="ECO:0000256" key="2">
    <source>
        <dbReference type="SAM" id="MobiDB-lite"/>
    </source>
</evidence>
<evidence type="ECO:0000259" key="4">
    <source>
        <dbReference type="Pfam" id="PF08028"/>
    </source>
</evidence>
<accession>A0ABV5T630</accession>
<protein>
    <submittedName>
        <fullName evidence="5">Acyl-CoA dehydrogenase family protein</fullName>
    </submittedName>
</protein>
<dbReference type="Gene3D" id="1.20.140.10">
    <property type="entry name" value="Butyryl-CoA Dehydrogenase, subunit A, domain 3"/>
    <property type="match status" value="1"/>
</dbReference>
<keyword evidence="6" id="KW-1185">Reference proteome</keyword>
<dbReference type="Pfam" id="PF08028">
    <property type="entry name" value="Acyl-CoA_dh_2"/>
    <property type="match status" value="1"/>
</dbReference>
<dbReference type="Gene3D" id="2.40.110.10">
    <property type="entry name" value="Butyryl-CoA Dehydrogenase, subunit A, domain 2"/>
    <property type="match status" value="1"/>
</dbReference>
<dbReference type="RefSeq" id="WP_344747187.1">
    <property type="nucleotide sequence ID" value="NZ_BAAAWW010000120.1"/>
</dbReference>
<dbReference type="PANTHER" id="PTHR43884:SF12">
    <property type="entry name" value="ISOVALERYL-COA DEHYDROGENASE, MITOCHONDRIAL-RELATED"/>
    <property type="match status" value="1"/>
</dbReference>
<dbReference type="InterPro" id="IPR009100">
    <property type="entry name" value="AcylCoA_DH/oxidase_NM_dom_sf"/>
</dbReference>
<evidence type="ECO:0000313" key="6">
    <source>
        <dbReference type="Proteomes" id="UP001589610"/>
    </source>
</evidence>
<dbReference type="EMBL" id="JBHMBS010000001">
    <property type="protein sequence ID" value="MFB9674527.1"/>
    <property type="molecule type" value="Genomic_DNA"/>
</dbReference>